<accession>A0A8S5RIE3</accession>
<evidence type="ECO:0000313" key="1">
    <source>
        <dbReference type="EMBL" id="DAE30947.1"/>
    </source>
</evidence>
<sequence length="41" mass="4751">MSHYVCFINIIVRTLQIGLNIAYISCVRSISSPTYTNHRHK</sequence>
<dbReference type="EMBL" id="BK059105">
    <property type="protein sequence ID" value="DAE30947.1"/>
    <property type="molecule type" value="Genomic_DNA"/>
</dbReference>
<organism evidence="1">
    <name type="scientific">virus sp. ctML55</name>
    <dbReference type="NCBI Taxonomy" id="2827627"/>
    <lineage>
        <taxon>Viruses</taxon>
    </lineage>
</organism>
<protein>
    <submittedName>
        <fullName evidence="1">Uncharacterized protein</fullName>
    </submittedName>
</protein>
<proteinExistence type="predicted"/>
<name>A0A8S5RIE3_9VIRU</name>
<reference evidence="1" key="1">
    <citation type="journal article" date="2021" name="Proc. Natl. Acad. Sci. U.S.A.">
        <title>A Catalog of Tens of Thousands of Viruses from Human Metagenomes Reveals Hidden Associations with Chronic Diseases.</title>
        <authorList>
            <person name="Tisza M.J."/>
            <person name="Buck C.B."/>
        </authorList>
    </citation>
    <scope>NUCLEOTIDE SEQUENCE</scope>
    <source>
        <strain evidence="1">CtML55</strain>
    </source>
</reference>